<comment type="caution">
    <text evidence="8">The sequence shown here is derived from an EMBL/GenBank/DDBJ whole genome shotgun (WGS) entry which is preliminary data.</text>
</comment>
<dbReference type="GO" id="GO:0060335">
    <property type="term" value="P:positive regulation of type II interferon-mediated signaling pathway"/>
    <property type="evidence" value="ECO:0007669"/>
    <property type="project" value="TreeGrafter"/>
</dbReference>
<evidence type="ECO:0000256" key="1">
    <source>
        <dbReference type="ARBA" id="ARBA00004123"/>
    </source>
</evidence>
<evidence type="ECO:0000256" key="4">
    <source>
        <dbReference type="ARBA" id="ARBA00023027"/>
    </source>
</evidence>
<feature type="compositionally biased region" description="Polar residues" evidence="6">
    <location>
        <begin position="365"/>
        <end position="374"/>
    </location>
</feature>
<feature type="compositionally biased region" description="Basic and acidic residues" evidence="6">
    <location>
        <begin position="311"/>
        <end position="326"/>
    </location>
</feature>
<dbReference type="Pfam" id="PF01661">
    <property type="entry name" value="Macro"/>
    <property type="match status" value="2"/>
</dbReference>
<evidence type="ECO:0000259" key="7">
    <source>
        <dbReference type="PROSITE" id="PS51154"/>
    </source>
</evidence>
<dbReference type="EMBL" id="JAODUP010000202">
    <property type="protein sequence ID" value="KAK2156912.1"/>
    <property type="molecule type" value="Genomic_DNA"/>
</dbReference>
<dbReference type="GO" id="GO:0044389">
    <property type="term" value="F:ubiquitin-like protein ligase binding"/>
    <property type="evidence" value="ECO:0007669"/>
    <property type="project" value="TreeGrafter"/>
</dbReference>
<reference evidence="8" key="1">
    <citation type="journal article" date="2023" name="Mol. Biol. Evol.">
        <title>Third-Generation Sequencing Reveals the Adaptive Role of the Epigenome in Three Deep-Sea Polychaetes.</title>
        <authorList>
            <person name="Perez M."/>
            <person name="Aroh O."/>
            <person name="Sun Y."/>
            <person name="Lan Y."/>
            <person name="Juniper S.K."/>
            <person name="Young C.R."/>
            <person name="Angers B."/>
            <person name="Qian P.Y."/>
        </authorList>
    </citation>
    <scope>NUCLEOTIDE SEQUENCE</scope>
    <source>
        <strain evidence="8">P08H-3</strain>
    </source>
</reference>
<evidence type="ECO:0000313" key="9">
    <source>
        <dbReference type="Proteomes" id="UP001208570"/>
    </source>
</evidence>
<evidence type="ECO:0000256" key="3">
    <source>
        <dbReference type="ARBA" id="ARBA00022679"/>
    </source>
</evidence>
<dbReference type="InterPro" id="IPR043472">
    <property type="entry name" value="Macro_dom-like"/>
</dbReference>
<proteinExistence type="predicted"/>
<dbReference type="Gene3D" id="3.40.220.10">
    <property type="entry name" value="Leucine Aminopeptidase, subunit E, domain 1"/>
    <property type="match status" value="2"/>
</dbReference>
<feature type="compositionally biased region" description="Polar residues" evidence="6">
    <location>
        <begin position="270"/>
        <end position="280"/>
    </location>
</feature>
<feature type="compositionally biased region" description="Basic and acidic residues" evidence="6">
    <location>
        <begin position="243"/>
        <end position="268"/>
    </location>
</feature>
<feature type="compositionally biased region" description="Basic residues" evidence="6">
    <location>
        <begin position="446"/>
        <end position="458"/>
    </location>
</feature>
<dbReference type="GO" id="GO:0070212">
    <property type="term" value="P:protein poly-ADP-ribosylation"/>
    <property type="evidence" value="ECO:0007669"/>
    <property type="project" value="TreeGrafter"/>
</dbReference>
<dbReference type="GO" id="GO:0005737">
    <property type="term" value="C:cytoplasm"/>
    <property type="evidence" value="ECO:0007669"/>
    <property type="project" value="TreeGrafter"/>
</dbReference>
<dbReference type="SUPFAM" id="SSF52949">
    <property type="entry name" value="Macro domain-like"/>
    <property type="match status" value="2"/>
</dbReference>
<dbReference type="GO" id="GO:0005634">
    <property type="term" value="C:nucleus"/>
    <property type="evidence" value="ECO:0007669"/>
    <property type="project" value="UniProtKB-SubCell"/>
</dbReference>
<dbReference type="PANTHER" id="PTHR14453:SF70">
    <property type="entry name" value="PROTEIN MONO-ADP-RIBOSYLTRANSFERASE PARP9"/>
    <property type="match status" value="1"/>
</dbReference>
<feature type="compositionally biased region" description="Basic and acidic residues" evidence="6">
    <location>
        <begin position="354"/>
        <end position="363"/>
    </location>
</feature>
<feature type="compositionally biased region" description="Polar residues" evidence="6">
    <location>
        <begin position="1267"/>
        <end position="1290"/>
    </location>
</feature>
<dbReference type="GO" id="GO:0003714">
    <property type="term" value="F:transcription corepressor activity"/>
    <property type="evidence" value="ECO:0007669"/>
    <property type="project" value="TreeGrafter"/>
</dbReference>
<sequence length="1355" mass="151496">MAFPNYKQDHYGSSILVTPHIYSHVNSVLKPELVNFLDEYTDNIRTTIEECTGAKFDQEINGITGTWNEVAEAHKQLTELFASKTAPKYQYECDQNDGRGVSRRDNAELHRKQSDDDTKNRSKTPDADLSSVISNSECCKSGMEDDDRGDSRVSVPATGIHSAEKLASAEGTYGRHEHRSDKIPVSLKNNHDGPTLQHPTGAYDEMRKIGWDGTTSQRRGSANGMRNGSQDDDTLRTLSDPTNEMRKSSRDDIALQRLSNADEMRKDSQAGPTLQQSSDANEMRKGSQNENNLQKPTDVAQVRKGNQNDSTFKKTVDGNEMRKDSQNDTTLQKPTGLSEMRRSSQDRSTLQKQSDAKGMKRDSQYVPTLQQPSGANEIRKGSQDGTTLQRQADANEMSNGNQGDTTFQKPSDPNQMGRSSQDGITSQKPTDAARMTTANWDDATLHRTRQTKTNCKRLRMNEPENHHCKRMRNSQINTTLFESNDQTDPKHDSQGQKDSTVKIGTCQHHSCTFRSKPSKFRLEIIQFITKYCEKRLAEEMQDHALYICSQLNKKLALVYCCGDDGEDAEHFIQIFEDYYSEIEETLCSLELSYCSEGGNCLLLRGIKCVIYNKAEDRRAVLCEKDLKHKVSRILEGIHSRNMYECGCRSASNIKENVELKNILPAARKSSKSRESCADSISHSIKIDLDSRPYWNHITQFNGSFIDEFDKLVQEYNVKLDEDGNRLELKGRSIKDLKHLQRFICEEYTVSVSKLKMLCLKDGSVNTETLKNQYPQISVAKKNRDKLVLVGDCDVIDKFLKEFDIRVEDVLDIKTGEQRKEEVAEHGLSPEQLRHHPSSETAATAKEEHHSSLPEEATSAVMYVVPCGFLTLNSIQIYIHKCDITKLQVDAIVNAANEFLKHGAGVAKAIAEAAGPQLESEGREIINNLGPVPISNNVITSAGRLPCRKVIHAVGPRWPSEHDEKEKKHCLKLLHDTFTNIILTADKERFESLAMPPVSSGIFRVPKDEVARIICEVLTTADTKYLKQVHIVDITDQVLPLIAGAFLKKNKQDSVIDLPLVIILNQEECQKGTLLIHNRVKVYISCNDITKVKADAIVCSNDVNLSSSSGLAKKIADLCGKDYRKQLEQAAKNNNLRPADVFCLRSDKLGLVINAVVPRLKSLLIKRNYEDGAFKELLSATFHNAIDNANKHEVSCLAISPLGSDQQAVPNSWVPEILSQALIDTLRSDKQIQEVHIVDIDNTILKPIRKELEKHSKYVHYSSGVEGNPQSSASLRREQATGSVTGQSRINRSVADNDGSDVDLVAGPSKAANDEDEKPVVFSSSYRRNGKIRGKENSHETASTSSSSFFFASING</sequence>
<feature type="compositionally biased region" description="Basic and acidic residues" evidence="6">
    <location>
        <begin position="96"/>
        <end position="126"/>
    </location>
</feature>
<feature type="domain" description="Macro" evidence="7">
    <location>
        <begin position="1068"/>
        <end position="1255"/>
    </location>
</feature>
<accession>A0AAD9JPQ5</accession>
<dbReference type="CDD" id="cd02907">
    <property type="entry name" value="Macro_Af1521_BAL-like"/>
    <property type="match status" value="1"/>
</dbReference>
<feature type="compositionally biased region" description="Basic and acidic residues" evidence="6">
    <location>
        <begin position="173"/>
        <end position="182"/>
    </location>
</feature>
<keyword evidence="5" id="KW-0539">Nucleus</keyword>
<dbReference type="GO" id="GO:1990404">
    <property type="term" value="F:NAD+-protein mono-ADP-ribosyltransferase activity"/>
    <property type="evidence" value="ECO:0007669"/>
    <property type="project" value="TreeGrafter"/>
</dbReference>
<feature type="compositionally biased region" description="Low complexity" evidence="6">
    <location>
        <begin position="1340"/>
        <end position="1355"/>
    </location>
</feature>
<keyword evidence="2" id="KW-0328">Glycosyltransferase</keyword>
<gene>
    <name evidence="8" type="ORF">LSH36_202g06003</name>
</gene>
<comment type="subcellular location">
    <subcellularLocation>
        <location evidence="1">Nucleus</location>
    </subcellularLocation>
</comment>
<keyword evidence="3" id="KW-0808">Transferase</keyword>
<evidence type="ECO:0000313" key="8">
    <source>
        <dbReference type="EMBL" id="KAK2156912.1"/>
    </source>
</evidence>
<feature type="compositionally biased region" description="Polar residues" evidence="6">
    <location>
        <begin position="383"/>
        <end position="429"/>
    </location>
</feature>
<feature type="region of interest" description="Disordered" evidence="6">
    <location>
        <begin position="92"/>
        <end position="473"/>
    </location>
</feature>
<name>A0AAD9JPQ5_9ANNE</name>
<feature type="domain" description="Macro" evidence="7">
    <location>
        <begin position="863"/>
        <end position="1049"/>
    </location>
</feature>
<keyword evidence="9" id="KW-1185">Reference proteome</keyword>
<feature type="region of interest" description="Disordered" evidence="6">
    <location>
        <begin position="1259"/>
        <end position="1355"/>
    </location>
</feature>
<protein>
    <recommendedName>
        <fullName evidence="7">Macro domain-containing protein</fullName>
    </recommendedName>
</protein>
<evidence type="ECO:0000256" key="6">
    <source>
        <dbReference type="SAM" id="MobiDB-lite"/>
    </source>
</evidence>
<keyword evidence="4" id="KW-0520">NAD</keyword>
<dbReference type="PANTHER" id="PTHR14453">
    <property type="entry name" value="PARP/ZINC FINGER CCCH TYPE DOMAIN CONTAINING PROTEIN"/>
    <property type="match status" value="1"/>
</dbReference>
<organism evidence="8 9">
    <name type="scientific">Paralvinella palmiformis</name>
    <dbReference type="NCBI Taxonomy" id="53620"/>
    <lineage>
        <taxon>Eukaryota</taxon>
        <taxon>Metazoa</taxon>
        <taxon>Spiralia</taxon>
        <taxon>Lophotrochozoa</taxon>
        <taxon>Annelida</taxon>
        <taxon>Polychaeta</taxon>
        <taxon>Sedentaria</taxon>
        <taxon>Canalipalpata</taxon>
        <taxon>Terebellida</taxon>
        <taxon>Terebelliformia</taxon>
        <taxon>Alvinellidae</taxon>
        <taxon>Paralvinella</taxon>
    </lineage>
</organism>
<dbReference type="Proteomes" id="UP001208570">
    <property type="component" value="Unassembled WGS sequence"/>
</dbReference>
<dbReference type="PROSITE" id="PS51154">
    <property type="entry name" value="MACRO"/>
    <property type="match status" value="2"/>
</dbReference>
<dbReference type="SMART" id="SM00506">
    <property type="entry name" value="A1pp"/>
    <property type="match status" value="1"/>
</dbReference>
<feature type="compositionally biased region" description="Polar residues" evidence="6">
    <location>
        <begin position="213"/>
        <end position="228"/>
    </location>
</feature>
<evidence type="ECO:0000256" key="5">
    <source>
        <dbReference type="ARBA" id="ARBA00023242"/>
    </source>
</evidence>
<evidence type="ECO:0000256" key="2">
    <source>
        <dbReference type="ARBA" id="ARBA00022676"/>
    </source>
</evidence>
<dbReference type="InterPro" id="IPR052056">
    <property type="entry name" value="Mono-ARTD/PARP"/>
</dbReference>
<dbReference type="GO" id="GO:0003950">
    <property type="term" value="F:NAD+ poly-ADP-ribosyltransferase activity"/>
    <property type="evidence" value="ECO:0007669"/>
    <property type="project" value="TreeGrafter"/>
</dbReference>
<feature type="region of interest" description="Disordered" evidence="6">
    <location>
        <begin position="820"/>
        <end position="851"/>
    </location>
</feature>
<dbReference type="GO" id="GO:0010629">
    <property type="term" value="P:negative regulation of gene expression"/>
    <property type="evidence" value="ECO:0007669"/>
    <property type="project" value="TreeGrafter"/>
</dbReference>
<dbReference type="InterPro" id="IPR002589">
    <property type="entry name" value="Macro_dom"/>
</dbReference>